<evidence type="ECO:0000256" key="14">
    <source>
        <dbReference type="ARBA" id="ARBA00037042"/>
    </source>
</evidence>
<evidence type="ECO:0000256" key="17">
    <source>
        <dbReference type="ARBA" id="ARBA00040628"/>
    </source>
</evidence>
<dbReference type="AlphaFoldDB" id="A0AAF1BFV5"/>
<dbReference type="EMBL" id="CP086715">
    <property type="protein sequence ID" value="WOO78701.1"/>
    <property type="molecule type" value="Genomic_DNA"/>
</dbReference>
<feature type="region of interest" description="Disordered" evidence="19">
    <location>
        <begin position="620"/>
        <end position="682"/>
    </location>
</feature>
<sequence>MPTQHVNPRARVALAARDLEHEHERDAATVVERAPEPEAESSTSQSRAKLRAVDERQAKTLPSAASFYVHSLPGLGVLSTHPTHPLTVHAGELPSYPGEGKGGGEGPVGKDAEIFFMMVRARRSAGKQRVVFWFNGGPGCSSFDGSMMEVGPWRTVPASQTESGQVELKLVEGGWEEYATMVYVDQPPGTGYSFIPSNGYLHELTEASAHLIKFMENFYTVFPELDGADTYLAGESFAGQYIPYFADALIKKDATTLPNFNLQGIAIGNGWIDPLRQYPAYLEFAYERKLIKKGSDEDKAAHAAMDECAAWMKNYTDPLITPVNIPHCGGVMDSVTKPALKEIDGHMKCLNIYDVRLVDSYPACGMNWPPDLSDVYKYLARRDVVEALHATKHQRAWTECDDRVGNQMRAGKEPASVHLIPGILEKGVKVLMFAGDEDLICNYIGIERMIEALDWSGEVGFGANATAQPWYLNDTQVGEWTTDRNLSYARLYEASHMVGFDVPHVSNDMIMRFMDVDINMLPGLTGSGSSRVGEDKRPAVHFGPQPTTSGMPILKGGKGDWEEWYNAVSAVLILLTLIGIVGVYLFVRHRRMRRGLSLPTHAGRRSNDGNREERMPLAGADEYELDDGVGGNGAADSRGKGKGKSRARTSDELDEEEHGKDPNHVFALGDEDEHDHEYDAGK</sequence>
<evidence type="ECO:0000256" key="20">
    <source>
        <dbReference type="SAM" id="Phobius"/>
    </source>
</evidence>
<comment type="function">
    <text evidence="14">Protease with a carboxypeptidase B-like function involved in the C-terminal processing of the lysine and arginine residues from protein precursors. Promotes cell fusion and is involved in the programmed cell death.</text>
</comment>
<evidence type="ECO:0000256" key="1">
    <source>
        <dbReference type="ARBA" id="ARBA00001003"/>
    </source>
</evidence>
<dbReference type="Pfam" id="PF00450">
    <property type="entry name" value="Peptidase_S10"/>
    <property type="match status" value="1"/>
</dbReference>
<keyword evidence="13" id="KW-0325">Glycoprotein</keyword>
<evidence type="ECO:0000256" key="4">
    <source>
        <dbReference type="ARBA" id="ARBA00022645"/>
    </source>
</evidence>
<accession>A0AAF1BFV5</accession>
<evidence type="ECO:0000313" key="22">
    <source>
        <dbReference type="Proteomes" id="UP000827549"/>
    </source>
</evidence>
<keyword evidence="4 21" id="KW-0121">Carboxypeptidase</keyword>
<dbReference type="GeneID" id="87805488"/>
<dbReference type="PRINTS" id="PR00724">
    <property type="entry name" value="CRBOXYPTASEC"/>
</dbReference>
<name>A0AAF1BFV5_9TREE</name>
<comment type="subcellular location">
    <subcellularLocation>
        <location evidence="2">Golgi apparatus</location>
        <location evidence="2">trans-Golgi network membrane</location>
        <topology evidence="2">Single-pass type I membrane protein</topology>
    </subcellularLocation>
</comment>
<dbReference type="GO" id="GO:0006508">
    <property type="term" value="P:proteolysis"/>
    <property type="evidence" value="ECO:0007669"/>
    <property type="project" value="UniProtKB-KW"/>
</dbReference>
<dbReference type="SUPFAM" id="SSF53474">
    <property type="entry name" value="alpha/beta-Hydrolases"/>
    <property type="match status" value="1"/>
</dbReference>
<evidence type="ECO:0000256" key="18">
    <source>
        <dbReference type="ARBA" id="ARBA00042717"/>
    </source>
</evidence>
<evidence type="ECO:0000256" key="19">
    <source>
        <dbReference type="SAM" id="MobiDB-lite"/>
    </source>
</evidence>
<evidence type="ECO:0000256" key="7">
    <source>
        <dbReference type="ARBA" id="ARBA00022703"/>
    </source>
</evidence>
<feature type="compositionally biased region" description="Basic and acidic residues" evidence="19">
    <location>
        <begin position="17"/>
        <end position="27"/>
    </location>
</feature>
<evidence type="ECO:0000256" key="11">
    <source>
        <dbReference type="ARBA" id="ARBA00023034"/>
    </source>
</evidence>
<dbReference type="PANTHER" id="PTHR11802">
    <property type="entry name" value="SERINE PROTEASE FAMILY S10 SERINE CARBOXYPEPTIDASE"/>
    <property type="match status" value="1"/>
</dbReference>
<proteinExistence type="inferred from homology"/>
<evidence type="ECO:0000256" key="5">
    <source>
        <dbReference type="ARBA" id="ARBA00022670"/>
    </source>
</evidence>
<evidence type="ECO:0000256" key="6">
    <source>
        <dbReference type="ARBA" id="ARBA00022692"/>
    </source>
</evidence>
<feature type="region of interest" description="Disordered" evidence="19">
    <location>
        <begin position="527"/>
        <end position="553"/>
    </location>
</feature>
<comment type="catalytic activity">
    <reaction evidence="1">
        <text>Preferential release of a C-terminal arginine or lysine residue.</text>
        <dbReference type="EC" id="3.4.16.6"/>
    </reaction>
</comment>
<dbReference type="GO" id="GO:0006915">
    <property type="term" value="P:apoptotic process"/>
    <property type="evidence" value="ECO:0007669"/>
    <property type="project" value="UniProtKB-KW"/>
</dbReference>
<evidence type="ECO:0000256" key="9">
    <source>
        <dbReference type="ARBA" id="ARBA00022801"/>
    </source>
</evidence>
<evidence type="ECO:0000256" key="2">
    <source>
        <dbReference type="ARBA" id="ARBA00004393"/>
    </source>
</evidence>
<keyword evidence="7" id="KW-0053">Apoptosis</keyword>
<dbReference type="GO" id="GO:0004185">
    <property type="term" value="F:serine-type carboxypeptidase activity"/>
    <property type="evidence" value="ECO:0007669"/>
    <property type="project" value="UniProtKB-EC"/>
</dbReference>
<feature type="transmembrane region" description="Helical" evidence="20">
    <location>
        <begin position="564"/>
        <end position="587"/>
    </location>
</feature>
<evidence type="ECO:0000256" key="15">
    <source>
        <dbReference type="ARBA" id="ARBA00038895"/>
    </source>
</evidence>
<keyword evidence="9" id="KW-0378">Hydrolase</keyword>
<keyword evidence="12 20" id="KW-0472">Membrane</keyword>
<evidence type="ECO:0000256" key="10">
    <source>
        <dbReference type="ARBA" id="ARBA00022989"/>
    </source>
</evidence>
<keyword evidence="10 20" id="KW-1133">Transmembrane helix</keyword>
<keyword evidence="6 20" id="KW-0812">Transmembrane</keyword>
<dbReference type="GO" id="GO:0005802">
    <property type="term" value="C:trans-Golgi network"/>
    <property type="evidence" value="ECO:0007669"/>
    <property type="project" value="TreeGrafter"/>
</dbReference>
<organism evidence="21 22">
    <name type="scientific">Vanrija pseudolonga</name>
    <dbReference type="NCBI Taxonomy" id="143232"/>
    <lineage>
        <taxon>Eukaryota</taxon>
        <taxon>Fungi</taxon>
        <taxon>Dikarya</taxon>
        <taxon>Basidiomycota</taxon>
        <taxon>Agaricomycotina</taxon>
        <taxon>Tremellomycetes</taxon>
        <taxon>Trichosporonales</taxon>
        <taxon>Trichosporonaceae</taxon>
        <taxon>Vanrija</taxon>
    </lineage>
</organism>
<dbReference type="InterPro" id="IPR001563">
    <property type="entry name" value="Peptidase_S10"/>
</dbReference>
<evidence type="ECO:0000256" key="13">
    <source>
        <dbReference type="ARBA" id="ARBA00023180"/>
    </source>
</evidence>
<dbReference type="EC" id="3.4.16.6" evidence="15"/>
<dbReference type="PANTHER" id="PTHR11802:SF190">
    <property type="entry name" value="PHEROMONE-PROCESSING CARBOXYPEPTIDASE KEX1"/>
    <property type="match status" value="1"/>
</dbReference>
<feature type="region of interest" description="Disordered" evidence="19">
    <location>
        <begin position="16"/>
        <end position="52"/>
    </location>
</feature>
<evidence type="ECO:0000313" key="21">
    <source>
        <dbReference type="EMBL" id="WOO78701.1"/>
    </source>
</evidence>
<keyword evidence="22" id="KW-1185">Reference proteome</keyword>
<comment type="similarity">
    <text evidence="3">Belongs to the peptidase S10 family.</text>
</comment>
<keyword evidence="8" id="KW-0732">Signal</keyword>
<keyword evidence="5" id="KW-0645">Protease</keyword>
<dbReference type="RefSeq" id="XP_062624733.1">
    <property type="nucleotide sequence ID" value="XM_062768749.1"/>
</dbReference>
<dbReference type="Gene3D" id="3.40.50.1820">
    <property type="entry name" value="alpha/beta hydrolase"/>
    <property type="match status" value="1"/>
</dbReference>
<evidence type="ECO:0000256" key="12">
    <source>
        <dbReference type="ARBA" id="ARBA00023136"/>
    </source>
</evidence>
<dbReference type="InterPro" id="IPR029058">
    <property type="entry name" value="AB_hydrolase_fold"/>
</dbReference>
<dbReference type="Proteomes" id="UP000827549">
    <property type="component" value="Chromosome 2"/>
</dbReference>
<evidence type="ECO:0000256" key="8">
    <source>
        <dbReference type="ARBA" id="ARBA00022729"/>
    </source>
</evidence>
<dbReference type="FunFam" id="3.40.50.1820:FF:000121">
    <property type="entry name" value="Carboxypeptidase D"/>
    <property type="match status" value="1"/>
</dbReference>
<evidence type="ECO:0000256" key="16">
    <source>
        <dbReference type="ARBA" id="ARBA00040403"/>
    </source>
</evidence>
<keyword evidence="11" id="KW-0333">Golgi apparatus</keyword>
<evidence type="ECO:0000256" key="3">
    <source>
        <dbReference type="ARBA" id="ARBA00009431"/>
    </source>
</evidence>
<reference evidence="21" key="1">
    <citation type="submission" date="2023-10" db="EMBL/GenBank/DDBJ databases">
        <authorList>
            <person name="Noh H."/>
        </authorList>
    </citation>
    <scope>NUCLEOTIDE SEQUENCE</scope>
    <source>
        <strain evidence="21">DUCC4014</strain>
    </source>
</reference>
<protein>
    <recommendedName>
        <fullName evidence="17">Pheromone-processing carboxypeptidase KEX1</fullName>
        <ecNumber evidence="15">3.4.16.6</ecNumber>
    </recommendedName>
    <alternativeName>
        <fullName evidence="18">Carboxypeptidase D</fullName>
    </alternativeName>
    <alternativeName>
        <fullName evidence="16">Pheromone-processing carboxypeptidase kex1</fullName>
    </alternativeName>
</protein>
<gene>
    <name evidence="21" type="primary">KEX1</name>
    <name evidence="21" type="ORF">LOC62_02G002240</name>
</gene>